<evidence type="ECO:0000313" key="1">
    <source>
        <dbReference type="EMBL" id="NKC02996.1"/>
    </source>
</evidence>
<protein>
    <submittedName>
        <fullName evidence="1">Uncharacterized protein</fullName>
    </submittedName>
</protein>
<gene>
    <name evidence="1" type="ORF">HED55_05410</name>
</gene>
<evidence type="ECO:0000313" key="2">
    <source>
        <dbReference type="Proteomes" id="UP000704467"/>
    </source>
</evidence>
<sequence length="64" mass="7108">MIDKVGTLERGIGSDKESPRKLMSAWAAVGLTVRSVGYGGQGFRRNHMGKWRQIGLCHHQKANE</sequence>
<comment type="caution">
    <text evidence="1">The sequence shown here is derived from an EMBL/GenBank/DDBJ whole genome shotgun (WGS) entry which is preliminary data.</text>
</comment>
<accession>A0ABX1DKZ9</accession>
<proteinExistence type="predicted"/>
<keyword evidence="2" id="KW-1185">Reference proteome</keyword>
<organism evidence="1 2">
    <name type="scientific">Brucella haematophila</name>
    <dbReference type="NCBI Taxonomy" id="419474"/>
    <lineage>
        <taxon>Bacteria</taxon>
        <taxon>Pseudomonadati</taxon>
        <taxon>Pseudomonadota</taxon>
        <taxon>Alphaproteobacteria</taxon>
        <taxon>Hyphomicrobiales</taxon>
        <taxon>Brucellaceae</taxon>
        <taxon>Brucella/Ochrobactrum group</taxon>
        <taxon>Brucella</taxon>
    </lineage>
</organism>
<name>A0ABX1DKZ9_9HYPH</name>
<dbReference type="Proteomes" id="UP000704467">
    <property type="component" value="Unassembled WGS sequence"/>
</dbReference>
<dbReference type="EMBL" id="JAAVLN010000001">
    <property type="protein sequence ID" value="NKC02996.1"/>
    <property type="molecule type" value="Genomic_DNA"/>
</dbReference>
<reference evidence="1 2" key="1">
    <citation type="submission" date="2020-03" db="EMBL/GenBank/DDBJ databases">
        <title>Whole genome sequencing of clinical and environmental type strains of Ochrobactrum.</title>
        <authorList>
            <person name="Dharne M."/>
        </authorList>
    </citation>
    <scope>NUCLEOTIDE SEQUENCE [LARGE SCALE GENOMIC DNA]</scope>
    <source>
        <strain evidence="1 2">CIP 109452</strain>
    </source>
</reference>